<evidence type="ECO:0000256" key="1">
    <source>
        <dbReference type="RuleBase" id="RU003494"/>
    </source>
</evidence>
<dbReference type="PANTHER" id="PTHR44051">
    <property type="entry name" value="GLUTATHIONE S-TRANSFERASE-RELATED"/>
    <property type="match status" value="1"/>
</dbReference>
<dbReference type="RefSeq" id="WP_284395567.1">
    <property type="nucleotide sequence ID" value="NZ_BSNQ01000003.1"/>
</dbReference>
<dbReference type="InterPro" id="IPR036282">
    <property type="entry name" value="Glutathione-S-Trfase_C_sf"/>
</dbReference>
<dbReference type="PROSITE" id="PS50405">
    <property type="entry name" value="GST_CTER"/>
    <property type="match status" value="1"/>
</dbReference>
<name>A0ABW8IZ61_9GAMM</name>
<dbReference type="SUPFAM" id="SSF47616">
    <property type="entry name" value="GST C-terminal domain-like"/>
    <property type="match status" value="1"/>
</dbReference>
<dbReference type="Proteomes" id="UP001620405">
    <property type="component" value="Unassembled WGS sequence"/>
</dbReference>
<organism evidence="4 5">
    <name type="scientific">Dyella lipolytica</name>
    <dbReference type="NCBI Taxonomy" id="1867835"/>
    <lineage>
        <taxon>Bacteria</taxon>
        <taxon>Pseudomonadati</taxon>
        <taxon>Pseudomonadota</taxon>
        <taxon>Gammaproteobacteria</taxon>
        <taxon>Lysobacterales</taxon>
        <taxon>Rhodanobacteraceae</taxon>
        <taxon>Dyella</taxon>
    </lineage>
</organism>
<dbReference type="SFLD" id="SFLDS00019">
    <property type="entry name" value="Glutathione_Transferase_(cytos"/>
    <property type="match status" value="1"/>
</dbReference>
<dbReference type="PANTHER" id="PTHR44051:SF2">
    <property type="entry name" value="HYPOTHETICAL GLUTATHIONE S-TRANSFERASE LIKE PROTEIN"/>
    <property type="match status" value="1"/>
</dbReference>
<dbReference type="Gene3D" id="1.20.1050.10">
    <property type="match status" value="1"/>
</dbReference>
<dbReference type="SUPFAM" id="SSF52833">
    <property type="entry name" value="Thioredoxin-like"/>
    <property type="match status" value="1"/>
</dbReference>
<keyword evidence="5" id="KW-1185">Reference proteome</keyword>
<gene>
    <name evidence="4" type="ORF">ISP13_17400</name>
</gene>
<dbReference type="InterPro" id="IPR004045">
    <property type="entry name" value="Glutathione_S-Trfase_N"/>
</dbReference>
<dbReference type="EMBL" id="JADIKG010000013">
    <property type="protein sequence ID" value="MFK2875306.1"/>
    <property type="molecule type" value="Genomic_DNA"/>
</dbReference>
<dbReference type="InterPro" id="IPR036249">
    <property type="entry name" value="Thioredoxin-like_sf"/>
</dbReference>
<feature type="domain" description="GST N-terminal" evidence="2">
    <location>
        <begin position="1"/>
        <end position="80"/>
    </location>
</feature>
<reference evidence="4 5" key="1">
    <citation type="submission" date="2020-10" db="EMBL/GenBank/DDBJ databases">
        <title>Phylogeny of dyella-like bacteria.</title>
        <authorList>
            <person name="Fu J."/>
        </authorList>
    </citation>
    <scope>NUCLEOTIDE SEQUENCE [LARGE SCALE GENOMIC DNA]</scope>
    <source>
        <strain evidence="4 5">DHOB07</strain>
    </source>
</reference>
<dbReference type="SFLD" id="SFLDG01150">
    <property type="entry name" value="Main.1:_Beta-like"/>
    <property type="match status" value="1"/>
</dbReference>
<proteinExistence type="inferred from homology"/>
<dbReference type="Pfam" id="PF00043">
    <property type="entry name" value="GST_C"/>
    <property type="match status" value="1"/>
</dbReference>
<feature type="domain" description="GST C-terminal" evidence="3">
    <location>
        <begin position="84"/>
        <end position="205"/>
    </location>
</feature>
<dbReference type="PROSITE" id="PS50404">
    <property type="entry name" value="GST_NTER"/>
    <property type="match status" value="1"/>
</dbReference>
<evidence type="ECO:0000313" key="5">
    <source>
        <dbReference type="Proteomes" id="UP001620405"/>
    </source>
</evidence>
<sequence>MKLYCVAASPNARKTIAIAKELGVPLEIVALNVPAGDTKTPQYLAINPNGKFPALTDGDFALWESNAIMKYVASKKPNNLWPSDARMQADVDRWLFWESAHLTPACNPLIFENFVKAVIFNRGPADPDVLAKAEPTFHQYVQVLEHHFAKHDYLVGNSLTLADLAVFPVMDYAEMCKYPMANYPSTMRWLNRVRQTSLYANSKAA</sequence>
<dbReference type="InterPro" id="IPR010987">
    <property type="entry name" value="Glutathione-S-Trfase_C-like"/>
</dbReference>
<dbReference type="SFLD" id="SFLDG00358">
    <property type="entry name" value="Main_(cytGST)"/>
    <property type="match status" value="1"/>
</dbReference>
<dbReference type="InterPro" id="IPR040079">
    <property type="entry name" value="Glutathione_S-Trfase"/>
</dbReference>
<dbReference type="Pfam" id="PF02798">
    <property type="entry name" value="GST_N"/>
    <property type="match status" value="1"/>
</dbReference>
<comment type="similarity">
    <text evidence="1">Belongs to the GST superfamily.</text>
</comment>
<evidence type="ECO:0000313" key="4">
    <source>
        <dbReference type="EMBL" id="MFK2875306.1"/>
    </source>
</evidence>
<dbReference type="InterPro" id="IPR004046">
    <property type="entry name" value="GST_C"/>
</dbReference>
<evidence type="ECO:0000259" key="2">
    <source>
        <dbReference type="PROSITE" id="PS50404"/>
    </source>
</evidence>
<accession>A0ABW8IZ61</accession>
<protein>
    <submittedName>
        <fullName evidence="4">Glutathione S-transferase family protein</fullName>
    </submittedName>
</protein>
<evidence type="ECO:0000259" key="3">
    <source>
        <dbReference type="PROSITE" id="PS50405"/>
    </source>
</evidence>
<dbReference type="Gene3D" id="3.40.30.10">
    <property type="entry name" value="Glutaredoxin"/>
    <property type="match status" value="1"/>
</dbReference>
<comment type="caution">
    <text evidence="4">The sequence shown here is derived from an EMBL/GenBank/DDBJ whole genome shotgun (WGS) entry which is preliminary data.</text>
</comment>